<accession>A0A9N9UG47</accession>
<reference evidence="3" key="1">
    <citation type="submission" date="2021-10" db="EMBL/GenBank/DDBJ databases">
        <authorList>
            <person name="Piombo E."/>
        </authorList>
    </citation>
    <scope>NUCLEOTIDE SEQUENCE</scope>
</reference>
<feature type="repeat" description="TPR" evidence="1">
    <location>
        <begin position="423"/>
        <end position="456"/>
    </location>
</feature>
<dbReference type="PANTHER" id="PTHR19959">
    <property type="entry name" value="KINESIN LIGHT CHAIN"/>
    <property type="match status" value="1"/>
</dbReference>
<dbReference type="Pfam" id="PF12770">
    <property type="entry name" value="CHAT"/>
    <property type="match status" value="1"/>
</dbReference>
<evidence type="ECO:0000313" key="3">
    <source>
        <dbReference type="EMBL" id="CAG9990008.1"/>
    </source>
</evidence>
<organism evidence="3 4">
    <name type="scientific">Clonostachys byssicola</name>
    <dbReference type="NCBI Taxonomy" id="160290"/>
    <lineage>
        <taxon>Eukaryota</taxon>
        <taxon>Fungi</taxon>
        <taxon>Dikarya</taxon>
        <taxon>Ascomycota</taxon>
        <taxon>Pezizomycotina</taxon>
        <taxon>Sordariomycetes</taxon>
        <taxon>Hypocreomycetidae</taxon>
        <taxon>Hypocreales</taxon>
        <taxon>Bionectriaceae</taxon>
        <taxon>Clonostachys</taxon>
    </lineage>
</organism>
<keyword evidence="1" id="KW-0802">TPR repeat</keyword>
<gene>
    <name evidence="3" type="ORF">CBYS24578_00017537</name>
</gene>
<name>A0A9N9UG47_9HYPO</name>
<dbReference type="Gene3D" id="1.25.40.10">
    <property type="entry name" value="Tetratricopeptide repeat domain"/>
    <property type="match status" value="3"/>
</dbReference>
<evidence type="ECO:0000259" key="2">
    <source>
        <dbReference type="Pfam" id="PF12770"/>
    </source>
</evidence>
<comment type="caution">
    <text evidence="3">The sequence shown here is derived from an EMBL/GenBank/DDBJ whole genome shotgun (WGS) entry which is preliminary data.</text>
</comment>
<evidence type="ECO:0000313" key="4">
    <source>
        <dbReference type="Proteomes" id="UP000754883"/>
    </source>
</evidence>
<dbReference type="SUPFAM" id="SSF81901">
    <property type="entry name" value="HCP-like"/>
    <property type="match status" value="1"/>
</dbReference>
<proteinExistence type="predicted"/>
<protein>
    <recommendedName>
        <fullName evidence="2">CHAT domain-containing protein</fullName>
    </recommendedName>
</protein>
<feature type="domain" description="CHAT" evidence="2">
    <location>
        <begin position="719"/>
        <end position="1050"/>
    </location>
</feature>
<dbReference type="AlphaFoldDB" id="A0A9N9UG47"/>
<dbReference type="InterPro" id="IPR024983">
    <property type="entry name" value="CHAT_dom"/>
</dbReference>
<sequence>MPTDHPRRLDVLEDLGSSYSVLFQITGALHYLEKASQLSQEVVDHTLQNHPERVPRLLDAGIDHMDIYSNIGDATHLELALEEFSKALDAAKDNHPRLHTCNSSLAIAFRYRFFKDGNMLDLDAAIRHFEQAINLVTLDHHKRVRWIQDVGACYVERFRKTQDIADFSRAIERAEESLETAKDDLLARSRGYSILGSSYGLKAEQTGAMQDLELSIQMSHRALVITPPDSPNRARYLHILGACHGTKYGRLGIPKDLDICIERYREALDNTPHDSSDRGLRLCSLGGAYLDRYQRFKSWEDLHDAIEGLEEAIQTTITPSDHPDRARRIHSLGIACQERYLGTGKTTDFVIAVHHLKDVLKLTPADDCNRPARFDTLGSIHHAHYKICGETADLIKARDYYQEALQITPRDHSDEKHRLGGLATCYHDLFLSAGSFTDIDLAIDKYRKALELTPRDSPMGWFRLHNLGMAYRDRYRKNKNAEDLEAAIQHYQAGLDHPTAFAADRLKSGQDLLIIYADTNSWASGYEIAWKTLSFVPLITPHALRNSDKQALLVSIVGLSSIAASVALMANKSVFDTISLLELGRGIIIGSLHEMQTDVLELRQGHSKLAEEYIELQEKLHGPSALTTFDERYKAGQQYEKLLREIRDLPGFSEFLLFPAQDDIKAAAASGPIVVINVSAYRCDALLIEQHQLRALPLPDLCLEDIKDHATKLTSLSTDTLEWLWDTVTRPVLEALGLDQSPGDSWPRIWWIPTGPLTSFPLHAAGNYDDDILETVLDRVVSSYSSSLKEIINSQRRNKTRDVPIGPKKVVLVGIEETPGQSRLEFASQEVEQIAKLCKFSQFHISMPKNQREDVLAQVNGCDIFHFAGHGMSNLSNPLKSSLLLSDGSLTVSRLLETDLRIQRPFLAYLSACGTGQVKQRRLEDEGIHLISACQVAGFQHAIGSLWEVNDESCVHIAKSTYEWIIKHNLSNDSVSEGLHHACRKLRNEWMSKNSLDAKRSRKPGVKLGDIDPPYSIQDVLPSINRPRDARDILYCGHSPLLWVPYVHYGV</sequence>
<dbReference type="PANTHER" id="PTHR19959:SF119">
    <property type="entry name" value="FUNGAL LIPASE-LIKE DOMAIN-CONTAINING PROTEIN"/>
    <property type="match status" value="1"/>
</dbReference>
<dbReference type="OrthoDB" id="9991317at2759"/>
<dbReference type="EMBL" id="CABFNO020001468">
    <property type="protein sequence ID" value="CAG9990008.1"/>
    <property type="molecule type" value="Genomic_DNA"/>
</dbReference>
<dbReference type="SUPFAM" id="SSF48452">
    <property type="entry name" value="TPR-like"/>
    <property type="match status" value="1"/>
</dbReference>
<dbReference type="Proteomes" id="UP000754883">
    <property type="component" value="Unassembled WGS sequence"/>
</dbReference>
<dbReference type="InterPro" id="IPR011990">
    <property type="entry name" value="TPR-like_helical_dom_sf"/>
</dbReference>
<evidence type="ECO:0000256" key="1">
    <source>
        <dbReference type="PROSITE-ProRule" id="PRU00339"/>
    </source>
</evidence>
<keyword evidence="4" id="KW-1185">Reference proteome</keyword>
<dbReference type="InterPro" id="IPR019734">
    <property type="entry name" value="TPR_rpt"/>
</dbReference>
<dbReference type="PROSITE" id="PS50005">
    <property type="entry name" value="TPR"/>
    <property type="match status" value="1"/>
</dbReference>